<evidence type="ECO:0000256" key="1">
    <source>
        <dbReference type="ARBA" id="ARBA00023004"/>
    </source>
</evidence>
<sequence>MSNPNKQRTRGVLLVNLGSPESTDVGDVRTYLREFLTDPRVLDNPAPIRHAVVNLFILPSRPKDSAEAYEKIWTEEGSPLIVISERVTELLRERVDVPVELAMRYGNPSVKSALRKLASMGVDDLFVIPLYPHYAMSSYETAVAKVKDELAKLPFRMDLTFQPPFYDDPAYIDALVDSAKEYLEQDYDHVLFSYHGVPERHIKKGDPSGCYCLQTADCCRKKNPVHGMCYRHQVHATTWAFADKAGIPPEKYSLTFQSRLGRDPWLTPYTDKTLERMPSKGIKKLVVMSPAFVSDCLETIEELGMEGREDFLEAGGEEFHLVPCLNDHPKWIDVLEKFVREFEEGALVDEHPVIPQP</sequence>
<dbReference type="GO" id="GO:0046872">
    <property type="term" value="F:metal ion binding"/>
    <property type="evidence" value="ECO:0007669"/>
    <property type="project" value="UniProtKB-KW"/>
</dbReference>
<dbReference type="InterPro" id="IPR001015">
    <property type="entry name" value="Ferrochelatase"/>
</dbReference>
<evidence type="ECO:0000256" key="7">
    <source>
        <dbReference type="RuleBase" id="RU000607"/>
    </source>
</evidence>
<feature type="binding site" evidence="6">
    <location>
        <position position="195"/>
    </location>
    <ligand>
        <name>Fe(2+)</name>
        <dbReference type="ChEBI" id="CHEBI:29033"/>
    </ligand>
</feature>
<dbReference type="PROSITE" id="PS00534">
    <property type="entry name" value="FERROCHELATASE"/>
    <property type="match status" value="1"/>
</dbReference>
<dbReference type="Pfam" id="PF00762">
    <property type="entry name" value="Ferrochelatase"/>
    <property type="match status" value="1"/>
</dbReference>
<dbReference type="SUPFAM" id="SSF53800">
    <property type="entry name" value="Chelatase"/>
    <property type="match status" value="1"/>
</dbReference>
<dbReference type="Gene3D" id="3.40.50.1400">
    <property type="match status" value="2"/>
</dbReference>
<evidence type="ECO:0000256" key="5">
    <source>
        <dbReference type="ARBA" id="ARBA00024536"/>
    </source>
</evidence>
<dbReference type="NCBIfam" id="TIGR00109">
    <property type="entry name" value="hemH"/>
    <property type="match status" value="1"/>
</dbReference>
<evidence type="ECO:0000313" key="9">
    <source>
        <dbReference type="Proteomes" id="UP000315995"/>
    </source>
</evidence>
<accession>A0A5B8YE02</accession>
<dbReference type="HAMAP" id="MF_00323">
    <property type="entry name" value="Ferrochelatase"/>
    <property type="match status" value="1"/>
</dbReference>
<keyword evidence="3 6" id="KW-0456">Lyase</keyword>
<dbReference type="GO" id="GO:0006783">
    <property type="term" value="P:heme biosynthetic process"/>
    <property type="evidence" value="ECO:0007669"/>
    <property type="project" value="UniProtKB-UniRule"/>
</dbReference>
<protein>
    <recommendedName>
        <fullName evidence="6 7">Ferrochelatase</fullName>
        <ecNumber evidence="6 7">4.98.1.1</ecNumber>
    </recommendedName>
    <alternativeName>
        <fullName evidence="6">Heme synthase</fullName>
    </alternativeName>
    <alternativeName>
        <fullName evidence="6">Protoheme ferro-lyase</fullName>
    </alternativeName>
</protein>
<dbReference type="AlphaFoldDB" id="A0A4Y6Q3E6"/>
<keyword evidence="1 6" id="KW-0408">Iron</keyword>
<keyword evidence="9" id="KW-1185">Reference proteome</keyword>
<keyword evidence="2 6" id="KW-0350">Heme biosynthesis</keyword>
<dbReference type="CDD" id="cd00419">
    <property type="entry name" value="Ferrochelatase_C"/>
    <property type="match status" value="1"/>
</dbReference>
<evidence type="ECO:0000256" key="4">
    <source>
        <dbReference type="ARBA" id="ARBA00023244"/>
    </source>
</evidence>
<comment type="catalytic activity">
    <reaction evidence="5">
        <text>Fe-coproporphyrin III + 2 H(+) = coproporphyrin III + Fe(2+)</text>
        <dbReference type="Rhea" id="RHEA:49572"/>
        <dbReference type="ChEBI" id="CHEBI:15378"/>
        <dbReference type="ChEBI" id="CHEBI:29033"/>
        <dbReference type="ChEBI" id="CHEBI:68438"/>
        <dbReference type="ChEBI" id="CHEBI:131725"/>
        <dbReference type="EC" id="4.99.1.9"/>
    </reaction>
    <physiologicalReaction direction="right-to-left" evidence="5">
        <dbReference type="Rhea" id="RHEA:49574"/>
    </physiologicalReaction>
</comment>
<feature type="binding site" evidence="6">
    <location>
        <position position="298"/>
    </location>
    <ligand>
        <name>Fe(2+)</name>
        <dbReference type="ChEBI" id="CHEBI:29033"/>
    </ligand>
</feature>
<comment type="similarity">
    <text evidence="6 7">Belongs to the ferrochelatase family.</text>
</comment>
<dbReference type="UniPathway" id="UPA00252">
    <property type="reaction ID" value="UER00325"/>
</dbReference>
<comment type="catalytic activity">
    <reaction evidence="6 7">
        <text>heme b + 2 H(+) = protoporphyrin IX + Fe(2+)</text>
        <dbReference type="Rhea" id="RHEA:22584"/>
        <dbReference type="ChEBI" id="CHEBI:15378"/>
        <dbReference type="ChEBI" id="CHEBI:29033"/>
        <dbReference type="ChEBI" id="CHEBI:57306"/>
        <dbReference type="ChEBI" id="CHEBI:60344"/>
        <dbReference type="EC" id="4.98.1.1"/>
    </reaction>
</comment>
<keyword evidence="6 7" id="KW-0963">Cytoplasm</keyword>
<dbReference type="PANTHER" id="PTHR11108:SF1">
    <property type="entry name" value="FERROCHELATASE, MITOCHONDRIAL"/>
    <property type="match status" value="1"/>
</dbReference>
<keyword evidence="6" id="KW-0479">Metal-binding</keyword>
<comment type="pathway">
    <text evidence="6 7">Porphyrin-containing compound metabolism; protoheme biosynthesis; protoheme from protoporphyrin-IX: step 1/1.</text>
</comment>
<dbReference type="PANTHER" id="PTHR11108">
    <property type="entry name" value="FERROCHELATASE"/>
    <property type="match status" value="1"/>
</dbReference>
<name>A0A4Y6Q3E6_PERCE</name>
<reference evidence="8 9" key="1">
    <citation type="submission" date="2019-06" db="EMBL/GenBank/DDBJ databases">
        <title>Persicimonas caeni gen. nov., sp. nov., a predatory bacterium isolated from solar saltern.</title>
        <authorList>
            <person name="Wang S."/>
        </authorList>
    </citation>
    <scope>NUCLEOTIDE SEQUENCE [LARGE SCALE GENOMIC DNA]</scope>
    <source>
        <strain evidence="8 9">YN101</strain>
    </source>
</reference>
<organism evidence="8 9">
    <name type="scientific">Persicimonas caeni</name>
    <dbReference type="NCBI Taxonomy" id="2292766"/>
    <lineage>
        <taxon>Bacteria</taxon>
        <taxon>Deltaproteobacteria</taxon>
        <taxon>Bradymonadales</taxon>
        <taxon>Bradymonadaceae</taxon>
        <taxon>Persicimonas</taxon>
    </lineage>
</organism>
<dbReference type="EC" id="4.98.1.1" evidence="6 7"/>
<evidence type="ECO:0000256" key="6">
    <source>
        <dbReference type="HAMAP-Rule" id="MF_00323"/>
    </source>
</evidence>
<dbReference type="InterPro" id="IPR019772">
    <property type="entry name" value="Ferrochelatase_AS"/>
</dbReference>
<keyword evidence="4 6" id="KW-0627">Porphyrin biosynthesis</keyword>
<dbReference type="EMBL" id="CP041186">
    <property type="protein sequence ID" value="QDG54970.1"/>
    <property type="molecule type" value="Genomic_DNA"/>
</dbReference>
<evidence type="ECO:0000256" key="3">
    <source>
        <dbReference type="ARBA" id="ARBA00023239"/>
    </source>
</evidence>
<dbReference type="OrthoDB" id="9809741at2"/>
<comment type="function">
    <text evidence="6 7">Catalyzes the ferrous insertion into protoporphyrin IX.</text>
</comment>
<dbReference type="GO" id="GO:0004325">
    <property type="term" value="F:ferrochelatase activity"/>
    <property type="evidence" value="ECO:0007669"/>
    <property type="project" value="UniProtKB-UniRule"/>
</dbReference>
<dbReference type="InterPro" id="IPR033644">
    <property type="entry name" value="Ferrochelatase_C"/>
</dbReference>
<dbReference type="GO" id="GO:0005737">
    <property type="term" value="C:cytoplasm"/>
    <property type="evidence" value="ECO:0007669"/>
    <property type="project" value="UniProtKB-SubCell"/>
</dbReference>
<dbReference type="Proteomes" id="UP000315995">
    <property type="component" value="Chromosome"/>
</dbReference>
<evidence type="ECO:0000256" key="2">
    <source>
        <dbReference type="ARBA" id="ARBA00023133"/>
    </source>
</evidence>
<dbReference type="CDD" id="cd03411">
    <property type="entry name" value="Ferrochelatase_N"/>
    <property type="match status" value="1"/>
</dbReference>
<comment type="subcellular location">
    <subcellularLocation>
        <location evidence="6 7">Cytoplasm</location>
    </subcellularLocation>
</comment>
<gene>
    <name evidence="6" type="primary">hemH</name>
    <name evidence="8" type="ORF">FIV42_26895</name>
</gene>
<evidence type="ECO:0000313" key="8">
    <source>
        <dbReference type="EMBL" id="QDG54970.1"/>
    </source>
</evidence>
<dbReference type="InterPro" id="IPR033659">
    <property type="entry name" value="Ferrochelatase_N"/>
</dbReference>
<accession>A0A4Y6Q3E6</accession>
<proteinExistence type="inferred from homology"/>